<keyword evidence="4" id="KW-1185">Reference proteome</keyword>
<evidence type="ECO:0000259" key="2">
    <source>
        <dbReference type="Pfam" id="PF10328"/>
    </source>
</evidence>
<dbReference type="AlphaFoldDB" id="A0AAN5DF34"/>
<keyword evidence="1" id="KW-0472">Membrane</keyword>
<feature type="transmembrane region" description="Helical" evidence="1">
    <location>
        <begin position="102"/>
        <end position="121"/>
    </location>
</feature>
<sequence>ICASALFLISRSLYLRSTTFGMICRVQMSSDITLIILNTMWCLLKTYLNGTVLPYRVEMLVGVASKTLYFFTCKLHVLMAVNRFIFIFYATQFQKTSKIFKGAIFLCLLLAYLQSCAGPLLDRNLFVVFSSKTLRWQFATTKWTPFYEAYLEYYVVLTECSIIIILDSASFLKLRRIHR</sequence>
<dbReference type="PANTHER" id="PTHR23017:SF3">
    <property type="entry name" value="G-PROTEIN COUPLED RECEPTORS FAMILY 1 PROFILE DOMAIN-CONTAINING PROTEIN"/>
    <property type="match status" value="1"/>
</dbReference>
<feature type="domain" description="7TM GPCR serpentine receptor class x (Srx)" evidence="2">
    <location>
        <begin position="5"/>
        <end position="175"/>
    </location>
</feature>
<reference evidence="4" key="1">
    <citation type="submission" date="2022-10" db="EMBL/GenBank/DDBJ databases">
        <title>Genome assembly of Pristionchus species.</title>
        <authorList>
            <person name="Yoshida K."/>
            <person name="Sommer R.J."/>
        </authorList>
    </citation>
    <scope>NUCLEOTIDE SEQUENCE [LARGE SCALE GENOMIC DNA]</scope>
    <source>
        <strain evidence="4">RS5460</strain>
    </source>
</reference>
<dbReference type="EMBL" id="BTRK01000006">
    <property type="protein sequence ID" value="GMR60952.1"/>
    <property type="molecule type" value="Genomic_DNA"/>
</dbReference>
<feature type="transmembrane region" description="Helical" evidence="1">
    <location>
        <begin position="68"/>
        <end position="90"/>
    </location>
</feature>
<name>A0AAN5DF34_9BILA</name>
<organism evidence="3 4">
    <name type="scientific">Pristionchus mayeri</name>
    <dbReference type="NCBI Taxonomy" id="1317129"/>
    <lineage>
        <taxon>Eukaryota</taxon>
        <taxon>Metazoa</taxon>
        <taxon>Ecdysozoa</taxon>
        <taxon>Nematoda</taxon>
        <taxon>Chromadorea</taxon>
        <taxon>Rhabditida</taxon>
        <taxon>Rhabditina</taxon>
        <taxon>Diplogasteromorpha</taxon>
        <taxon>Diplogasteroidea</taxon>
        <taxon>Neodiplogasteridae</taxon>
        <taxon>Pristionchus</taxon>
    </lineage>
</organism>
<feature type="non-terminal residue" evidence="3">
    <location>
        <position position="1"/>
    </location>
</feature>
<keyword evidence="1" id="KW-0812">Transmembrane</keyword>
<evidence type="ECO:0000256" key="1">
    <source>
        <dbReference type="SAM" id="Phobius"/>
    </source>
</evidence>
<feature type="transmembrane region" description="Helical" evidence="1">
    <location>
        <begin position="32"/>
        <end position="48"/>
    </location>
</feature>
<gene>
    <name evidence="3" type="ORF">PMAYCL1PPCAC_31147</name>
</gene>
<evidence type="ECO:0000313" key="3">
    <source>
        <dbReference type="EMBL" id="GMR60952.1"/>
    </source>
</evidence>
<keyword evidence="1" id="KW-1133">Transmembrane helix</keyword>
<comment type="caution">
    <text evidence="3">The sequence shown here is derived from an EMBL/GenBank/DDBJ whole genome shotgun (WGS) entry which is preliminary data.</text>
</comment>
<feature type="non-terminal residue" evidence="3">
    <location>
        <position position="179"/>
    </location>
</feature>
<dbReference type="PANTHER" id="PTHR23017">
    <property type="entry name" value="SERPENTINE RECEPTOR, CLASS X"/>
    <property type="match status" value="1"/>
</dbReference>
<feature type="transmembrane region" description="Helical" evidence="1">
    <location>
        <begin position="153"/>
        <end position="172"/>
    </location>
</feature>
<accession>A0AAN5DF34</accession>
<dbReference type="InterPro" id="IPR019430">
    <property type="entry name" value="7TM_GPCR_serpentine_rcpt_Srx"/>
</dbReference>
<dbReference type="Proteomes" id="UP001328107">
    <property type="component" value="Unassembled WGS sequence"/>
</dbReference>
<protein>
    <recommendedName>
        <fullName evidence="2">7TM GPCR serpentine receptor class x (Srx) domain-containing protein</fullName>
    </recommendedName>
</protein>
<proteinExistence type="predicted"/>
<dbReference type="Pfam" id="PF10328">
    <property type="entry name" value="7TM_GPCR_Srx"/>
    <property type="match status" value="1"/>
</dbReference>
<evidence type="ECO:0000313" key="4">
    <source>
        <dbReference type="Proteomes" id="UP001328107"/>
    </source>
</evidence>